<evidence type="ECO:0000256" key="5">
    <source>
        <dbReference type="ARBA" id="ARBA00022984"/>
    </source>
</evidence>
<feature type="transmembrane region" description="Helical" evidence="10">
    <location>
        <begin position="114"/>
        <end position="136"/>
    </location>
</feature>
<comment type="subcellular location">
    <subcellularLocation>
        <location evidence="1">Cell membrane</location>
        <topology evidence="1">Multi-pass membrane protein</topology>
    </subcellularLocation>
</comment>
<reference evidence="11" key="1">
    <citation type="journal article" date="2014" name="Int. J. Syst. Evol. Microbiol.">
        <title>Complete genome sequence of Corynebacterium casei LMG S-19264T (=DSM 44701T), isolated from a smear-ripened cheese.</title>
        <authorList>
            <consortium name="US DOE Joint Genome Institute (JGI-PGF)"/>
            <person name="Walter F."/>
            <person name="Albersmeier A."/>
            <person name="Kalinowski J."/>
            <person name="Ruckert C."/>
        </authorList>
    </citation>
    <scope>NUCLEOTIDE SEQUENCE</scope>
    <source>
        <strain evidence="11">CGMCC 1.12195</strain>
    </source>
</reference>
<comment type="similarity">
    <text evidence="9">Belongs to the MurJ/MviN family.</text>
</comment>
<keyword evidence="4" id="KW-0133">Cell shape</keyword>
<dbReference type="PANTHER" id="PTHR47019">
    <property type="entry name" value="LIPID II FLIPPASE MURJ"/>
    <property type="match status" value="1"/>
</dbReference>
<reference evidence="11" key="2">
    <citation type="submission" date="2020-09" db="EMBL/GenBank/DDBJ databases">
        <authorList>
            <person name="Sun Q."/>
            <person name="Zhou Y."/>
        </authorList>
    </citation>
    <scope>NUCLEOTIDE SEQUENCE</scope>
    <source>
        <strain evidence="11">CGMCC 1.12195</strain>
    </source>
</reference>
<dbReference type="GO" id="GO:0008360">
    <property type="term" value="P:regulation of cell shape"/>
    <property type="evidence" value="ECO:0007669"/>
    <property type="project" value="UniProtKB-KW"/>
</dbReference>
<gene>
    <name evidence="11" type="ORF">GCM10007415_17610</name>
</gene>
<evidence type="ECO:0000313" key="12">
    <source>
        <dbReference type="Proteomes" id="UP000660862"/>
    </source>
</evidence>
<feature type="transmembrane region" description="Helical" evidence="10">
    <location>
        <begin position="231"/>
        <end position="249"/>
    </location>
</feature>
<dbReference type="GO" id="GO:0009252">
    <property type="term" value="P:peptidoglycan biosynthetic process"/>
    <property type="evidence" value="ECO:0007669"/>
    <property type="project" value="UniProtKB-KW"/>
</dbReference>
<evidence type="ECO:0000256" key="1">
    <source>
        <dbReference type="ARBA" id="ARBA00004651"/>
    </source>
</evidence>
<feature type="transmembrane region" description="Helical" evidence="10">
    <location>
        <begin position="366"/>
        <end position="386"/>
    </location>
</feature>
<evidence type="ECO:0000313" key="11">
    <source>
        <dbReference type="EMBL" id="GGG84807.1"/>
    </source>
</evidence>
<keyword evidence="2" id="KW-1003">Cell membrane</keyword>
<protein>
    <submittedName>
        <fullName evidence="11">Uncharacterized protein</fullName>
    </submittedName>
</protein>
<evidence type="ECO:0000256" key="10">
    <source>
        <dbReference type="SAM" id="Phobius"/>
    </source>
</evidence>
<keyword evidence="6 10" id="KW-1133">Transmembrane helix</keyword>
<dbReference type="InterPro" id="IPR004268">
    <property type="entry name" value="MurJ"/>
</dbReference>
<name>A0A917HPE5_9SPHI</name>
<dbReference type="GO" id="GO:0034204">
    <property type="term" value="P:lipid translocation"/>
    <property type="evidence" value="ECO:0007669"/>
    <property type="project" value="TreeGrafter"/>
</dbReference>
<dbReference type="Pfam" id="PF03023">
    <property type="entry name" value="MurJ"/>
    <property type="match status" value="1"/>
</dbReference>
<feature type="transmembrane region" description="Helical" evidence="10">
    <location>
        <begin position="314"/>
        <end position="333"/>
    </location>
</feature>
<proteinExistence type="inferred from homology"/>
<evidence type="ECO:0000256" key="4">
    <source>
        <dbReference type="ARBA" id="ARBA00022960"/>
    </source>
</evidence>
<feature type="transmembrane region" description="Helical" evidence="10">
    <location>
        <begin position="393"/>
        <end position="414"/>
    </location>
</feature>
<comment type="function">
    <text evidence="8">Involved in peptidoglycan biosynthesis. Transports lipid-linked peptidoglycan precursors from the inner to the outer leaflet of the cytoplasmic membrane.</text>
</comment>
<evidence type="ECO:0000256" key="7">
    <source>
        <dbReference type="ARBA" id="ARBA00023136"/>
    </source>
</evidence>
<evidence type="ECO:0000256" key="9">
    <source>
        <dbReference type="ARBA" id="ARBA00061532"/>
    </source>
</evidence>
<dbReference type="AlphaFoldDB" id="A0A917HPE5"/>
<sequence>MWLIALNCIVVVNLAIWGPINETFRAKFVILREEQGETKVLARARSLLAVTMVISLFLVGCIVAFPYPIARLLAPAYNTDQINALVMMLLIVAPSLLFDQFSQLGISILNAYDSFFVPEISNCIAALVNILSMVLLAPHIGIYALAVSYYIGLVLMLSLIAYQIRSRKIPVFFSFRHINLADFKPFFVYALPFFIPYFFIQVNFLVEKSLGNILGEGVVSILDYSRKFVDIPINVLTSVLLTMLVPVLSAHYAKRDTAGFLRDFRQIYQFGLLIVTALIAFFCSSGVELIGLILYHKGQLSHDAIVRISTLSNYYAWSALITFIYIIFGLALLATNKGKIYAFFGVIAQLIMIGLNFIYYRSFGAFTFPLSFIIAHSFSAIALFSCFPYNRRILLVTTVKYAFYLALVITGIYLLDDLLADHPNEFITLAVNGCLIVMLMLIFLFVLRLEERLFISTYWRKLLRVVRKHKSNARED</sequence>
<dbReference type="Proteomes" id="UP000660862">
    <property type="component" value="Unassembled WGS sequence"/>
</dbReference>
<keyword evidence="5" id="KW-0573">Peptidoglycan synthesis</keyword>
<dbReference type="InterPro" id="IPR051050">
    <property type="entry name" value="Lipid_II_flippase_MurJ/MviN"/>
</dbReference>
<feature type="transmembrane region" description="Helical" evidence="10">
    <location>
        <begin position="47"/>
        <end position="70"/>
    </location>
</feature>
<feature type="transmembrane region" description="Helical" evidence="10">
    <location>
        <begin position="142"/>
        <end position="165"/>
    </location>
</feature>
<feature type="transmembrane region" description="Helical" evidence="10">
    <location>
        <begin position="426"/>
        <end position="447"/>
    </location>
</feature>
<evidence type="ECO:0000256" key="2">
    <source>
        <dbReference type="ARBA" id="ARBA00022475"/>
    </source>
</evidence>
<dbReference type="PANTHER" id="PTHR47019:SF1">
    <property type="entry name" value="LIPID II FLIPPASE MURJ"/>
    <property type="match status" value="1"/>
</dbReference>
<evidence type="ECO:0000256" key="8">
    <source>
        <dbReference type="ARBA" id="ARBA00060041"/>
    </source>
</evidence>
<keyword evidence="7 10" id="KW-0472">Membrane</keyword>
<feature type="transmembrane region" description="Helical" evidence="10">
    <location>
        <begin position="340"/>
        <end position="360"/>
    </location>
</feature>
<accession>A0A917HPE5</accession>
<evidence type="ECO:0000256" key="6">
    <source>
        <dbReference type="ARBA" id="ARBA00022989"/>
    </source>
</evidence>
<dbReference type="GO" id="GO:0015648">
    <property type="term" value="F:lipid-linked peptidoglycan transporter activity"/>
    <property type="evidence" value="ECO:0007669"/>
    <property type="project" value="TreeGrafter"/>
</dbReference>
<keyword evidence="12" id="KW-1185">Reference proteome</keyword>
<keyword evidence="3 10" id="KW-0812">Transmembrane</keyword>
<feature type="transmembrane region" description="Helical" evidence="10">
    <location>
        <begin position="270"/>
        <end position="294"/>
    </location>
</feature>
<organism evidence="11 12">
    <name type="scientific">Parapedobacter pyrenivorans</name>
    <dbReference type="NCBI Taxonomy" id="1305674"/>
    <lineage>
        <taxon>Bacteria</taxon>
        <taxon>Pseudomonadati</taxon>
        <taxon>Bacteroidota</taxon>
        <taxon>Sphingobacteriia</taxon>
        <taxon>Sphingobacteriales</taxon>
        <taxon>Sphingobacteriaceae</taxon>
        <taxon>Parapedobacter</taxon>
    </lineage>
</organism>
<evidence type="ECO:0000256" key="3">
    <source>
        <dbReference type="ARBA" id="ARBA00022692"/>
    </source>
</evidence>
<dbReference type="EMBL" id="BMER01000001">
    <property type="protein sequence ID" value="GGG84807.1"/>
    <property type="molecule type" value="Genomic_DNA"/>
</dbReference>
<feature type="transmembrane region" description="Helical" evidence="10">
    <location>
        <begin position="82"/>
        <end position="102"/>
    </location>
</feature>
<dbReference type="GO" id="GO:0005886">
    <property type="term" value="C:plasma membrane"/>
    <property type="evidence" value="ECO:0007669"/>
    <property type="project" value="UniProtKB-SubCell"/>
</dbReference>
<comment type="caution">
    <text evidence="11">The sequence shown here is derived from an EMBL/GenBank/DDBJ whole genome shotgun (WGS) entry which is preliminary data.</text>
</comment>
<feature type="transmembrane region" description="Helical" evidence="10">
    <location>
        <begin position="186"/>
        <end position="206"/>
    </location>
</feature>